<organism evidence="1 2">
    <name type="scientific">Capsella rubella</name>
    <dbReference type="NCBI Taxonomy" id="81985"/>
    <lineage>
        <taxon>Eukaryota</taxon>
        <taxon>Viridiplantae</taxon>
        <taxon>Streptophyta</taxon>
        <taxon>Embryophyta</taxon>
        <taxon>Tracheophyta</taxon>
        <taxon>Spermatophyta</taxon>
        <taxon>Magnoliopsida</taxon>
        <taxon>eudicotyledons</taxon>
        <taxon>Gunneridae</taxon>
        <taxon>Pentapetalae</taxon>
        <taxon>rosids</taxon>
        <taxon>malvids</taxon>
        <taxon>Brassicales</taxon>
        <taxon>Brassicaceae</taxon>
        <taxon>Camelineae</taxon>
        <taxon>Capsella</taxon>
    </lineage>
</organism>
<evidence type="ECO:0000313" key="1">
    <source>
        <dbReference type="EMBL" id="EOA19095.1"/>
    </source>
</evidence>
<name>R0H356_9BRAS</name>
<gene>
    <name evidence="1" type="ORF">CARUB_v10007763mg</name>
</gene>
<keyword evidence="2" id="KW-1185">Reference proteome</keyword>
<proteinExistence type="predicted"/>
<dbReference type="EMBL" id="KB870811">
    <property type="protein sequence ID" value="EOA19095.1"/>
    <property type="molecule type" value="Genomic_DNA"/>
</dbReference>
<protein>
    <submittedName>
        <fullName evidence="1">Uncharacterized protein</fullName>
    </submittedName>
</protein>
<accession>R0H356</accession>
<dbReference type="eggNOG" id="KOG1072">
    <property type="taxonomic scope" value="Eukaryota"/>
</dbReference>
<dbReference type="Proteomes" id="UP000029121">
    <property type="component" value="Unassembled WGS sequence"/>
</dbReference>
<dbReference type="AlphaFoldDB" id="R0H356"/>
<sequence length="114" mass="13558">MFTDGRRKYKWFCSRLGKWLIVEGLDEVYEKRGYHSFRTIQLVNYGRKLIIIWHQWSPPVSSKERIIWCAVIRLEQRISPQFGPQIWGEVERCNVLVPIVPRSYKLSSSQCVSV</sequence>
<evidence type="ECO:0000313" key="2">
    <source>
        <dbReference type="Proteomes" id="UP000029121"/>
    </source>
</evidence>
<reference evidence="2" key="1">
    <citation type="journal article" date="2013" name="Nat. Genet.">
        <title>The Capsella rubella genome and the genomic consequences of rapid mating system evolution.</title>
        <authorList>
            <person name="Slotte T."/>
            <person name="Hazzouri K.M."/>
            <person name="Agren J.A."/>
            <person name="Koenig D."/>
            <person name="Maumus F."/>
            <person name="Guo Y.L."/>
            <person name="Steige K."/>
            <person name="Platts A.E."/>
            <person name="Escobar J.S."/>
            <person name="Newman L.K."/>
            <person name="Wang W."/>
            <person name="Mandakova T."/>
            <person name="Vello E."/>
            <person name="Smith L.M."/>
            <person name="Henz S.R."/>
            <person name="Steffen J."/>
            <person name="Takuno S."/>
            <person name="Brandvain Y."/>
            <person name="Coop G."/>
            <person name="Andolfatto P."/>
            <person name="Hu T.T."/>
            <person name="Blanchette M."/>
            <person name="Clark R.M."/>
            <person name="Quesneville H."/>
            <person name="Nordborg M."/>
            <person name="Gaut B.S."/>
            <person name="Lysak M.A."/>
            <person name="Jenkins J."/>
            <person name="Grimwood J."/>
            <person name="Chapman J."/>
            <person name="Prochnik S."/>
            <person name="Shu S."/>
            <person name="Rokhsar D."/>
            <person name="Schmutz J."/>
            <person name="Weigel D."/>
            <person name="Wright S.I."/>
        </authorList>
    </citation>
    <scope>NUCLEOTIDE SEQUENCE [LARGE SCALE GENOMIC DNA]</scope>
    <source>
        <strain evidence="2">cv. Monte Gargano</strain>
    </source>
</reference>